<dbReference type="EMBL" id="JABCKV010001743">
    <property type="protein sequence ID" value="KAG5639898.1"/>
    <property type="molecule type" value="Genomic_DNA"/>
</dbReference>
<gene>
    <name evidence="1" type="ORF">DXG03_002541</name>
</gene>
<proteinExistence type="predicted"/>
<comment type="caution">
    <text evidence="1">The sequence shown here is derived from an EMBL/GenBank/DDBJ whole genome shotgun (WGS) entry which is preliminary data.</text>
</comment>
<feature type="non-terminal residue" evidence="1">
    <location>
        <position position="1"/>
    </location>
</feature>
<name>A0A9P7K7E1_9AGAR</name>
<accession>A0A9P7K7E1</accession>
<dbReference type="AlphaFoldDB" id="A0A9P7K7E1"/>
<reference evidence="1" key="2">
    <citation type="submission" date="2021-10" db="EMBL/GenBank/DDBJ databases">
        <title>Phylogenomics reveals ancestral predisposition of the termite-cultivated fungus Termitomyces towards a domesticated lifestyle.</title>
        <authorList>
            <person name="Auxier B."/>
            <person name="Grum-Grzhimaylo A."/>
            <person name="Cardenas M.E."/>
            <person name="Lodge J.D."/>
            <person name="Laessoe T."/>
            <person name="Pedersen O."/>
            <person name="Smith M.E."/>
            <person name="Kuyper T.W."/>
            <person name="Franco-Molano E.A."/>
            <person name="Baroni T.J."/>
            <person name="Aanen D.K."/>
        </authorList>
    </citation>
    <scope>NUCLEOTIDE SEQUENCE</scope>
    <source>
        <strain evidence="1">AP01</strain>
        <tissue evidence="1">Mycelium</tissue>
    </source>
</reference>
<dbReference type="OrthoDB" id="3232941at2759"/>
<sequence>AHLRRPGHLNIPKLHFLNHYLRAIKLFGSTNNYNTEATERLHIDFAKLAYRATNRKDEYPQMTKWLEHREKILHHSNFISWQDRQRDGALARDMDRWRPSDLSCKLIHKMTRHPSQKAVPITDITSNSYYAATYLLPALARLSLPSSTPLIYPVKLRRPPATSIFLFTVFPSSTKSNAGMSKLAEM</sequence>
<keyword evidence="2" id="KW-1185">Reference proteome</keyword>
<reference evidence="1" key="1">
    <citation type="submission" date="2020-07" db="EMBL/GenBank/DDBJ databases">
        <authorList>
            <person name="Nieuwenhuis M."/>
            <person name="Van De Peppel L.J.J."/>
        </authorList>
    </citation>
    <scope>NUCLEOTIDE SEQUENCE</scope>
    <source>
        <strain evidence="1">AP01</strain>
        <tissue evidence="1">Mycelium</tissue>
    </source>
</reference>
<protein>
    <submittedName>
        <fullName evidence="1">Uncharacterized protein</fullName>
    </submittedName>
</protein>
<evidence type="ECO:0000313" key="2">
    <source>
        <dbReference type="Proteomes" id="UP000775547"/>
    </source>
</evidence>
<organism evidence="1 2">
    <name type="scientific">Asterophora parasitica</name>
    <dbReference type="NCBI Taxonomy" id="117018"/>
    <lineage>
        <taxon>Eukaryota</taxon>
        <taxon>Fungi</taxon>
        <taxon>Dikarya</taxon>
        <taxon>Basidiomycota</taxon>
        <taxon>Agaricomycotina</taxon>
        <taxon>Agaricomycetes</taxon>
        <taxon>Agaricomycetidae</taxon>
        <taxon>Agaricales</taxon>
        <taxon>Tricholomatineae</taxon>
        <taxon>Lyophyllaceae</taxon>
        <taxon>Asterophora</taxon>
    </lineage>
</organism>
<evidence type="ECO:0000313" key="1">
    <source>
        <dbReference type="EMBL" id="KAG5639898.1"/>
    </source>
</evidence>
<dbReference type="Proteomes" id="UP000775547">
    <property type="component" value="Unassembled WGS sequence"/>
</dbReference>